<dbReference type="GO" id="GO:0043115">
    <property type="term" value="F:precorrin-2 dehydrogenase activity"/>
    <property type="evidence" value="ECO:0007669"/>
    <property type="project" value="UniProtKB-EC"/>
</dbReference>
<comment type="pathway">
    <text evidence="1">Porphyrin-containing compound metabolism; siroheme biosynthesis; sirohydrochlorin from precorrin-2: step 1/1.</text>
</comment>
<name>A0A1M6ZTB2_9BACT</name>
<evidence type="ECO:0000256" key="3">
    <source>
        <dbReference type="ARBA" id="ARBA00023002"/>
    </source>
</evidence>
<evidence type="ECO:0000256" key="4">
    <source>
        <dbReference type="ARBA" id="ARBA00023027"/>
    </source>
</evidence>
<proteinExistence type="predicted"/>
<keyword evidence="9" id="KW-1185">Reference proteome</keyword>
<dbReference type="InterPro" id="IPR036291">
    <property type="entry name" value="NAD(P)-bd_dom_sf"/>
</dbReference>
<evidence type="ECO:0000313" key="8">
    <source>
        <dbReference type="EMBL" id="SHL33650.1"/>
    </source>
</evidence>
<dbReference type="AlphaFoldDB" id="A0A1M6ZTB2"/>
<dbReference type="STRING" id="1121393.SAMN02745216_05032"/>
<evidence type="ECO:0000313" key="9">
    <source>
        <dbReference type="Proteomes" id="UP000183994"/>
    </source>
</evidence>
<evidence type="ECO:0000256" key="2">
    <source>
        <dbReference type="ARBA" id="ARBA00012400"/>
    </source>
</evidence>
<dbReference type="InterPro" id="IPR042518">
    <property type="entry name" value="SirC_C"/>
</dbReference>
<dbReference type="NCBIfam" id="TIGR01470">
    <property type="entry name" value="cysG_Nterm"/>
    <property type="match status" value="1"/>
</dbReference>
<gene>
    <name evidence="8" type="ORF">SAMN02745216_05032</name>
</gene>
<feature type="domain" description="Siroheme synthase central" evidence="7">
    <location>
        <begin position="122"/>
        <end position="143"/>
    </location>
</feature>
<dbReference type="Gene3D" id="3.40.50.720">
    <property type="entry name" value="NAD(P)-binding Rossmann-like Domain"/>
    <property type="match status" value="1"/>
</dbReference>
<evidence type="ECO:0000256" key="6">
    <source>
        <dbReference type="ARBA" id="ARBA00047561"/>
    </source>
</evidence>
<dbReference type="InterPro" id="IPR006367">
    <property type="entry name" value="Sirohaem_synthase_N"/>
</dbReference>
<reference evidence="9" key="1">
    <citation type="submission" date="2016-11" db="EMBL/GenBank/DDBJ databases">
        <authorList>
            <person name="Varghese N."/>
            <person name="Submissions S."/>
        </authorList>
    </citation>
    <scope>NUCLEOTIDE SEQUENCE [LARGE SCALE GENOMIC DNA]</scope>
    <source>
        <strain evidence="9">DSM 16219</strain>
    </source>
</reference>
<comment type="catalytic activity">
    <reaction evidence="6">
        <text>precorrin-2 + NAD(+) = sirohydrochlorin + NADH + 2 H(+)</text>
        <dbReference type="Rhea" id="RHEA:15613"/>
        <dbReference type="ChEBI" id="CHEBI:15378"/>
        <dbReference type="ChEBI" id="CHEBI:57540"/>
        <dbReference type="ChEBI" id="CHEBI:57945"/>
        <dbReference type="ChEBI" id="CHEBI:58351"/>
        <dbReference type="ChEBI" id="CHEBI:58827"/>
        <dbReference type="EC" id="1.3.1.76"/>
    </reaction>
</comment>
<dbReference type="EMBL" id="FQZU01000061">
    <property type="protein sequence ID" value="SHL33650.1"/>
    <property type="molecule type" value="Genomic_DNA"/>
</dbReference>
<sequence>MRYYPVMLDVTDKKCVVIGGGAVGARKAKTLLECGARVTVISPRAHDSLMDLAAQGEIILHARGYKSSDLDGAFLLIGATDDADLNEKISRDAHQNNLLCNIADRPGDCNFILPSIVNQKDLVIAISTCGQSPAFAKKIRQDLQCMFGAEYGVFLELMGAVRKKLLAQSHAPEEHKGLFNKLISGGLLDLLAARDENGADVLLKEILGAGYSVHELVGGLNDGFECTEAE</sequence>
<dbReference type="EC" id="1.3.1.76" evidence="2"/>
<evidence type="ECO:0000256" key="1">
    <source>
        <dbReference type="ARBA" id="ARBA00005010"/>
    </source>
</evidence>
<keyword evidence="4" id="KW-0520">NAD</keyword>
<dbReference type="InterPro" id="IPR028281">
    <property type="entry name" value="Sirohaem_synthase_central"/>
</dbReference>
<dbReference type="Pfam" id="PF14824">
    <property type="entry name" value="Sirohm_synth_M"/>
    <property type="match status" value="1"/>
</dbReference>
<dbReference type="PANTHER" id="PTHR35330:SF1">
    <property type="entry name" value="SIROHEME BIOSYNTHESIS PROTEIN MET8"/>
    <property type="match status" value="1"/>
</dbReference>
<accession>A0A1M6ZTB2</accession>
<dbReference type="Gene3D" id="1.10.8.610">
    <property type="entry name" value="SirC, precorrin-2 dehydrogenase, C-terminal helical domain-like"/>
    <property type="match status" value="1"/>
</dbReference>
<dbReference type="GO" id="GO:0019354">
    <property type="term" value="P:siroheme biosynthetic process"/>
    <property type="evidence" value="ECO:0007669"/>
    <property type="project" value="UniProtKB-UniPathway"/>
</dbReference>
<protein>
    <recommendedName>
        <fullName evidence="2">precorrin-2 dehydrogenase</fullName>
        <ecNumber evidence="2">1.3.1.76</ecNumber>
    </recommendedName>
</protein>
<dbReference type="OrthoDB" id="9815856at2"/>
<dbReference type="SUPFAM" id="SSF51735">
    <property type="entry name" value="NAD(P)-binding Rossmann-fold domains"/>
    <property type="match status" value="1"/>
</dbReference>
<keyword evidence="5" id="KW-0627">Porphyrin biosynthesis</keyword>
<evidence type="ECO:0000256" key="5">
    <source>
        <dbReference type="ARBA" id="ARBA00023244"/>
    </source>
</evidence>
<organism evidence="8 9">
    <name type="scientific">Desulfatibacillum alkenivorans DSM 16219</name>
    <dbReference type="NCBI Taxonomy" id="1121393"/>
    <lineage>
        <taxon>Bacteria</taxon>
        <taxon>Pseudomonadati</taxon>
        <taxon>Thermodesulfobacteriota</taxon>
        <taxon>Desulfobacteria</taxon>
        <taxon>Desulfobacterales</taxon>
        <taxon>Desulfatibacillaceae</taxon>
        <taxon>Desulfatibacillum</taxon>
    </lineage>
</organism>
<dbReference type="UniPathway" id="UPA00262">
    <property type="reaction ID" value="UER00222"/>
</dbReference>
<dbReference type="RefSeq" id="WP_073479003.1">
    <property type="nucleotide sequence ID" value="NZ_FQZU01000061.1"/>
</dbReference>
<dbReference type="SUPFAM" id="SSF75615">
    <property type="entry name" value="Siroheme synthase middle domains-like"/>
    <property type="match status" value="1"/>
</dbReference>
<dbReference type="PANTHER" id="PTHR35330">
    <property type="entry name" value="SIROHEME BIOSYNTHESIS PROTEIN MET8"/>
    <property type="match status" value="1"/>
</dbReference>
<dbReference type="Proteomes" id="UP000183994">
    <property type="component" value="Unassembled WGS sequence"/>
</dbReference>
<dbReference type="Pfam" id="PF13241">
    <property type="entry name" value="NAD_binding_7"/>
    <property type="match status" value="1"/>
</dbReference>
<keyword evidence="3" id="KW-0560">Oxidoreductase</keyword>
<dbReference type="InterPro" id="IPR028161">
    <property type="entry name" value="Met8-like"/>
</dbReference>
<dbReference type="GO" id="GO:0004325">
    <property type="term" value="F:ferrochelatase activity"/>
    <property type="evidence" value="ECO:0007669"/>
    <property type="project" value="InterPro"/>
</dbReference>
<evidence type="ECO:0000259" key="7">
    <source>
        <dbReference type="Pfam" id="PF14824"/>
    </source>
</evidence>